<dbReference type="OrthoDB" id="337762at2"/>
<keyword evidence="2" id="KW-1185">Reference proteome</keyword>
<proteinExistence type="predicted"/>
<comment type="caution">
    <text evidence="1">The sequence shown here is derived from an EMBL/GenBank/DDBJ whole genome shotgun (WGS) entry which is preliminary data.</text>
</comment>
<evidence type="ECO:0000313" key="2">
    <source>
        <dbReference type="Proteomes" id="UP000278351"/>
    </source>
</evidence>
<protein>
    <recommendedName>
        <fullName evidence="3">Neutral/alkaline non-lysosomal ceramidase N-terminal domain-containing protein</fullName>
    </recommendedName>
</protein>
<dbReference type="Proteomes" id="UP000278351">
    <property type="component" value="Unassembled WGS sequence"/>
</dbReference>
<evidence type="ECO:0000313" key="1">
    <source>
        <dbReference type="EMBL" id="RPE09280.1"/>
    </source>
</evidence>
<reference evidence="1 2" key="1">
    <citation type="submission" date="2018-11" db="EMBL/GenBank/DDBJ databases">
        <title>Chitinophaga lutea sp.nov., isolate from arsenic contaminated soil.</title>
        <authorList>
            <person name="Zong Y."/>
        </authorList>
    </citation>
    <scope>NUCLEOTIDE SEQUENCE [LARGE SCALE GENOMIC DNA]</scope>
    <source>
        <strain evidence="1 2">ZY74</strain>
    </source>
</reference>
<dbReference type="AlphaFoldDB" id="A0A3N4Q002"/>
<organism evidence="1 2">
    <name type="scientific">Chitinophaga lutea</name>
    <dbReference type="NCBI Taxonomy" id="2488634"/>
    <lineage>
        <taxon>Bacteria</taxon>
        <taxon>Pseudomonadati</taxon>
        <taxon>Bacteroidota</taxon>
        <taxon>Chitinophagia</taxon>
        <taxon>Chitinophagales</taxon>
        <taxon>Chitinophagaceae</taxon>
        <taxon>Chitinophaga</taxon>
    </lineage>
</organism>
<gene>
    <name evidence="1" type="ORF">EGT74_19975</name>
</gene>
<dbReference type="RefSeq" id="WP_123848277.1">
    <property type="nucleotide sequence ID" value="NZ_RPDH01000002.1"/>
</dbReference>
<evidence type="ECO:0008006" key="3">
    <source>
        <dbReference type="Google" id="ProtNLM"/>
    </source>
</evidence>
<accession>A0A3N4Q002</accession>
<sequence>MCAPSFAGLIGIARKDITPPVGVFARNWGAARHETAEGIHLPLTLTCITFQTASSAPPLVLISADLGWWKSAADEKQLREGILQALQLDAARLMFCLTHTHAGPSTFSEDASKPGGHFIQPYLRHVQESAIAAAREALAAAAPSVLSWQYGRCALAVNRDLPLDDRYVVAFNPAVTADDTVLVGRITTGDSITGTIVNYACHPTTLAWDNKLLSPDYIGAMREMTEAATGAPCLFLQGASGDLSPREQYSGDTDLADAYGRQLGFAVLSILEGMLPAANELTFNGVVESGAPLGIWEKSAFTPSAVLDATMEMVELPLKDLPGLEEIEAAWAACEDHVLKERLWRQRGIRKTIGDGDTSRMPLWVWRLGDSLLFGQPNETYSIFQQTLRESCAPYAVAVMNIVNGYAGYLPPASSYRHRSYAVWQTPFQQGALEILTESAKAISQRMTTSA</sequence>
<name>A0A3N4Q002_9BACT</name>
<dbReference type="EMBL" id="RPDH01000002">
    <property type="protein sequence ID" value="RPE09280.1"/>
    <property type="molecule type" value="Genomic_DNA"/>
</dbReference>